<comment type="caution">
    <text evidence="4">The sequence shown here is derived from an EMBL/GenBank/DDBJ whole genome shotgun (WGS) entry which is preliminary data.</text>
</comment>
<feature type="compositionally biased region" description="Basic and acidic residues" evidence="1">
    <location>
        <begin position="246"/>
        <end position="261"/>
    </location>
</feature>
<dbReference type="InterPro" id="IPR057429">
    <property type="entry name" value="WH_eIF2D"/>
</dbReference>
<dbReference type="EMBL" id="LPNL01000009">
    <property type="protein sequence ID" value="OEJ81312.1"/>
    <property type="molecule type" value="Genomic_DNA"/>
</dbReference>
<dbReference type="Pfam" id="PF25304">
    <property type="entry name" value="WHD_eIF2D"/>
    <property type="match status" value="1"/>
</dbReference>
<feature type="region of interest" description="Disordered" evidence="1">
    <location>
        <begin position="228"/>
        <end position="261"/>
    </location>
</feature>
<dbReference type="PANTHER" id="PTHR12217">
    <property type="entry name" value="EUKARYOTIC TRANSLATION INITIATION FACTOR 2D"/>
    <property type="match status" value="1"/>
</dbReference>
<feature type="compositionally biased region" description="Acidic residues" evidence="1">
    <location>
        <begin position="234"/>
        <end position="245"/>
    </location>
</feature>
<dbReference type="Pfam" id="PF26291">
    <property type="entry name" value="SWIB_eIF2D"/>
    <property type="match status" value="1"/>
</dbReference>
<dbReference type="InterPro" id="IPR036885">
    <property type="entry name" value="SWIB_MDM2_dom_sf"/>
</dbReference>
<feature type="domain" description="SUI1" evidence="2">
    <location>
        <begin position="519"/>
        <end position="617"/>
    </location>
</feature>
<evidence type="ECO:0000313" key="4">
    <source>
        <dbReference type="EMBL" id="OEJ81312.1"/>
    </source>
</evidence>
<dbReference type="InterPro" id="IPR036877">
    <property type="entry name" value="SUI1_dom_sf"/>
</dbReference>
<organism evidence="4 5">
    <name type="scientific">Hanseniaspora opuntiae</name>
    <dbReference type="NCBI Taxonomy" id="211096"/>
    <lineage>
        <taxon>Eukaryota</taxon>
        <taxon>Fungi</taxon>
        <taxon>Dikarya</taxon>
        <taxon>Ascomycota</taxon>
        <taxon>Saccharomycotina</taxon>
        <taxon>Saccharomycetes</taxon>
        <taxon>Saccharomycodales</taxon>
        <taxon>Saccharomycodaceae</taxon>
        <taxon>Hanseniaspora</taxon>
    </lineage>
</organism>
<dbReference type="Gene3D" id="3.40.50.790">
    <property type="match status" value="1"/>
</dbReference>
<dbReference type="Gene3D" id="3.30.190.20">
    <property type="match status" value="1"/>
</dbReference>
<evidence type="ECO:0000313" key="5">
    <source>
        <dbReference type="Proteomes" id="UP000095605"/>
    </source>
</evidence>
<dbReference type="InterPro" id="IPR028364">
    <property type="entry name" value="Ribosomal_uL1/biogenesis"/>
</dbReference>
<dbReference type="OrthoDB" id="199771at2759"/>
<protein>
    <submittedName>
        <fullName evidence="4">Translation machinery-associated protein 64</fullName>
    </submittedName>
</protein>
<dbReference type="Proteomes" id="UP000095605">
    <property type="component" value="Unassembled WGS sequence"/>
</dbReference>
<dbReference type="SUPFAM" id="SSF47592">
    <property type="entry name" value="SWIB/MDM2 domain"/>
    <property type="match status" value="1"/>
</dbReference>
<dbReference type="PROSITE" id="PS50296">
    <property type="entry name" value="SUI1"/>
    <property type="match status" value="1"/>
</dbReference>
<reference evidence="5" key="1">
    <citation type="journal article" date="2016" name="Genome Announc.">
        <title>Genome sequences of three species of Hanseniaspora isolated from spontaneous wine fermentations.</title>
        <authorList>
            <person name="Sternes P.R."/>
            <person name="Lee D."/>
            <person name="Kutyna D.R."/>
            <person name="Borneman A.R."/>
        </authorList>
    </citation>
    <scope>NUCLEOTIDE SEQUENCE [LARGE SCALE GENOMIC DNA]</scope>
    <source>
        <strain evidence="5">AWRI3578</strain>
    </source>
</reference>
<feature type="domain" description="DM2" evidence="3">
    <location>
        <begin position="399"/>
        <end position="481"/>
    </location>
</feature>
<evidence type="ECO:0000259" key="2">
    <source>
        <dbReference type="PROSITE" id="PS50296"/>
    </source>
</evidence>
<dbReference type="GO" id="GO:0003743">
    <property type="term" value="F:translation initiation factor activity"/>
    <property type="evidence" value="ECO:0007669"/>
    <property type="project" value="InterPro"/>
</dbReference>
<dbReference type="Gene3D" id="3.10.400.20">
    <property type="match status" value="1"/>
</dbReference>
<dbReference type="InterPro" id="IPR003121">
    <property type="entry name" value="SWIB_MDM2_domain"/>
</dbReference>
<dbReference type="GO" id="GO:0001731">
    <property type="term" value="P:formation of translation preinitiation complex"/>
    <property type="evidence" value="ECO:0007669"/>
    <property type="project" value="InterPro"/>
</dbReference>
<dbReference type="InterPro" id="IPR023674">
    <property type="entry name" value="Ribosomal_uL1-like"/>
</dbReference>
<dbReference type="Gene3D" id="3.30.780.10">
    <property type="entry name" value="SUI1-like domain"/>
    <property type="match status" value="1"/>
</dbReference>
<dbReference type="SUPFAM" id="SSF56808">
    <property type="entry name" value="Ribosomal protein L1"/>
    <property type="match status" value="1"/>
</dbReference>
<accession>A0A1E5R339</accession>
<evidence type="ECO:0000259" key="3">
    <source>
        <dbReference type="PROSITE" id="PS51925"/>
    </source>
</evidence>
<name>A0A1E5R339_9ASCO</name>
<dbReference type="AlphaFoldDB" id="A0A1E5R339"/>
<dbReference type="InterPro" id="IPR001950">
    <property type="entry name" value="SUI1"/>
</dbReference>
<dbReference type="InterPro" id="IPR058886">
    <property type="entry name" value="SWIB_eIF2D"/>
</dbReference>
<keyword evidence="5" id="KW-1185">Reference proteome</keyword>
<evidence type="ECO:0000256" key="1">
    <source>
        <dbReference type="SAM" id="MobiDB-lite"/>
    </source>
</evidence>
<gene>
    <name evidence="4" type="ORF">AWRI3578_g3869</name>
</gene>
<sequence>MFKKQPNLKTSNNIKSSDLKKLNKDIVSKALLLDDMPSLASDEYTIDAKSVQKTQFESTVSKGVVYSATLKSKNSESSLKIPTWIQVTSLSNDYKLFNFNKALKNKVELFPTVYTTWLYKDLIPVVVTNSYVLDEVIMINGSDLSIRGCALPNQYKSFYNDPKYLGKLVKGTIVGISDYKQPKFVKAVGVLMEDANKVGETGMIVTVLHTWNDFLKRSFEVSFEPPSTVKEISVDSDDENEDEDNEIKSEQEESHEEKEDVKKVLTANEVDEYLNMALYYIITQKVKVEFPCSGSNFISQYILNYIPYDAPVDQINVKNSSYKKAAKLFKSWEKASYIRVKTSKNGDAQIMGMISDPETIKKNENLRVFISYKPLIESSLKKANDKTKPEKINFISANVLYKPKTGDASRLVMYSEEQDYYTQTELKSAIDRYIAENGLFDTKVKKQVKLDDCLAKLLKSKSEEYVDKKDIAPKILANGSAFNFFFQVYKDLEKTVPMYHTPIKTSLLNSTIPPMDILPIMIKQESSRNKIITRISNLWAYNIDMKLLANVLKLKCNASVTFEELKVPTYTAIVNNFEDSNDENKVTSFTKLNIIKSDILVQGPHEKLVLEILKTNNKINVNSPVYVKAVNTLKGRRKHVIKMLSYGRLLTKTTKTQILTNATLNIAKRTKTLKYYPVLGQTYKNPKRVKEEAVQAALKAKMIESIKNGTYEEEKAEAERQTKFKVFMEEANKIYESRTPVSMIKVLQDIRSQLNDKESNGLCFLNFKIATPINKINLKSQFNLVHDNGEVIKNKTLVLVSDLKEVSPKYAEDKENFYVAGLDVVNQIMTGEFDASAFERCYASASIAPRLGSVAKVLGPLGLMPSAKRGTVGKDINDVIAQNSSNLQRKIMIESEGPEFLNKVVQIGNVNNLTDVQILENVIAVRNGVNNTIEVHNTNSKKNQVNLCSLTFDCNKFEPAEIEYTRK</sequence>
<proteinExistence type="predicted"/>
<dbReference type="InterPro" id="IPR039757">
    <property type="entry name" value="EIF2D"/>
</dbReference>
<dbReference type="PROSITE" id="PS51925">
    <property type="entry name" value="SWIB_MDM2"/>
    <property type="match status" value="1"/>
</dbReference>
<dbReference type="Pfam" id="PF00687">
    <property type="entry name" value="Ribosomal_L1"/>
    <property type="match status" value="1"/>
</dbReference>
<dbReference type="PANTHER" id="PTHR12217:SF4">
    <property type="entry name" value="EUKARYOTIC TRANSLATION INITIATION FACTOR 2D"/>
    <property type="match status" value="1"/>
</dbReference>
<dbReference type="SUPFAM" id="SSF55159">
    <property type="entry name" value="eIF1-like"/>
    <property type="match status" value="1"/>
</dbReference>
<dbReference type="InterPro" id="IPR016095">
    <property type="entry name" value="Ribosomal_uL1_3-a/b-sand"/>
</dbReference>
<dbReference type="Pfam" id="PF01253">
    <property type="entry name" value="SUI1"/>
    <property type="match status" value="1"/>
</dbReference>